<organism evidence="2 3">
    <name type="scientific">candidate division WS5 bacterium</name>
    <dbReference type="NCBI Taxonomy" id="2093353"/>
    <lineage>
        <taxon>Bacteria</taxon>
        <taxon>candidate division WS5</taxon>
    </lineage>
</organism>
<keyword evidence="1" id="KW-1133">Transmembrane helix</keyword>
<sequence length="306" mass="33681">MQTAQNKKRVYFYILFAILGVILLGIFWIFIPFTIAIVTSFFVWEKSLLSTIKKSGIIALLLVSGLVISGLIIPKQGQKVAEQPTQVSTPQLEATPLTGIKADSVNTFLATPTGKYRGATYTRERFVADGKNRIFLLQDSYDDMTIRVNGQIVPIGTYRENQACGSDACYDFAGKKFVFPAPPQQGTTVVFEGLPQANVDAHNKKQASRSWVTIKSWSGSSAKTTEPFEIASLPWKIKWSNKDIYNAGAGNIFQVYLMDAATNAPVDVLVNAHVGADESFVYQAGKFYLKVNAANGEWSVAVQELK</sequence>
<evidence type="ECO:0000256" key="1">
    <source>
        <dbReference type="SAM" id="Phobius"/>
    </source>
</evidence>
<name>A0A419DDM2_9BACT</name>
<dbReference type="EMBL" id="QZJW01000026">
    <property type="protein sequence ID" value="RJO61198.1"/>
    <property type="molecule type" value="Genomic_DNA"/>
</dbReference>
<protein>
    <submittedName>
        <fullName evidence="2">Uncharacterized protein</fullName>
    </submittedName>
</protein>
<accession>A0A419DDM2</accession>
<keyword evidence="1" id="KW-0472">Membrane</keyword>
<feature type="transmembrane region" description="Helical" evidence="1">
    <location>
        <begin position="12"/>
        <end position="44"/>
    </location>
</feature>
<dbReference type="AlphaFoldDB" id="A0A419DDM2"/>
<dbReference type="Proteomes" id="UP000285655">
    <property type="component" value="Unassembled WGS sequence"/>
</dbReference>
<evidence type="ECO:0000313" key="3">
    <source>
        <dbReference type="Proteomes" id="UP000285655"/>
    </source>
</evidence>
<proteinExistence type="predicted"/>
<feature type="transmembrane region" description="Helical" evidence="1">
    <location>
        <begin position="56"/>
        <end position="73"/>
    </location>
</feature>
<gene>
    <name evidence="2" type="ORF">C4544_03445</name>
</gene>
<evidence type="ECO:0000313" key="2">
    <source>
        <dbReference type="EMBL" id="RJO61198.1"/>
    </source>
</evidence>
<comment type="caution">
    <text evidence="2">The sequence shown here is derived from an EMBL/GenBank/DDBJ whole genome shotgun (WGS) entry which is preliminary data.</text>
</comment>
<keyword evidence="1" id="KW-0812">Transmembrane</keyword>
<reference evidence="2 3" key="1">
    <citation type="journal article" date="2017" name="ISME J.">
        <title>Energy and carbon metabolisms in a deep terrestrial subsurface fluid microbial community.</title>
        <authorList>
            <person name="Momper L."/>
            <person name="Jungbluth S.P."/>
            <person name="Lee M.D."/>
            <person name="Amend J.P."/>
        </authorList>
    </citation>
    <scope>NUCLEOTIDE SEQUENCE [LARGE SCALE GENOMIC DNA]</scope>
    <source>
        <strain evidence="2">SURF_29</strain>
    </source>
</reference>